<evidence type="ECO:0000256" key="1">
    <source>
        <dbReference type="PROSITE-ProRule" id="PRU00169"/>
    </source>
</evidence>
<comment type="caution">
    <text evidence="4">The sequence shown here is derived from an EMBL/GenBank/DDBJ whole genome shotgun (WGS) entry which is preliminary data.</text>
</comment>
<dbReference type="Proteomes" id="UP000619238">
    <property type="component" value="Unassembled WGS sequence"/>
</dbReference>
<evidence type="ECO:0000259" key="2">
    <source>
        <dbReference type="PROSITE" id="PS50110"/>
    </source>
</evidence>
<evidence type="ECO:0000313" key="5">
    <source>
        <dbReference type="Proteomes" id="UP000619238"/>
    </source>
</evidence>
<dbReference type="InterPro" id="IPR011006">
    <property type="entry name" value="CheY-like_superfamily"/>
</dbReference>
<feature type="modified residue" description="4-aspartylphosphate" evidence="1">
    <location>
        <position position="54"/>
    </location>
</feature>
<name>A0ABR7QD38_9FLAO</name>
<dbReference type="Pfam" id="PF04397">
    <property type="entry name" value="LytTR"/>
    <property type="match status" value="1"/>
</dbReference>
<dbReference type="PROSITE" id="PS50110">
    <property type="entry name" value="RESPONSE_REGULATORY"/>
    <property type="match status" value="1"/>
</dbReference>
<evidence type="ECO:0000313" key="4">
    <source>
        <dbReference type="EMBL" id="MBC8756476.1"/>
    </source>
</evidence>
<dbReference type="SMART" id="SM00850">
    <property type="entry name" value="LytTR"/>
    <property type="match status" value="1"/>
</dbReference>
<dbReference type="RefSeq" id="WP_187563509.1">
    <property type="nucleotide sequence ID" value="NZ_JACGWS010000011.1"/>
</dbReference>
<dbReference type="SUPFAM" id="SSF52172">
    <property type="entry name" value="CheY-like"/>
    <property type="match status" value="1"/>
</dbReference>
<keyword evidence="5" id="KW-1185">Reference proteome</keyword>
<dbReference type="Gene3D" id="2.40.50.1020">
    <property type="entry name" value="LytTr DNA-binding domain"/>
    <property type="match status" value="1"/>
</dbReference>
<dbReference type="EMBL" id="JACGWS010000011">
    <property type="protein sequence ID" value="MBC8756476.1"/>
    <property type="molecule type" value="Genomic_DNA"/>
</dbReference>
<dbReference type="PROSITE" id="PS50930">
    <property type="entry name" value="HTH_LYTTR"/>
    <property type="match status" value="1"/>
</dbReference>
<dbReference type="PANTHER" id="PTHR37299:SF1">
    <property type="entry name" value="STAGE 0 SPORULATION PROTEIN A HOMOLOG"/>
    <property type="match status" value="1"/>
</dbReference>
<evidence type="ECO:0000259" key="3">
    <source>
        <dbReference type="PROSITE" id="PS50930"/>
    </source>
</evidence>
<sequence>MDKINILIFEDNLEEIEILKQALSDNYNICGIATNYDDGVKTFNENLPDIAILDIFIDQARDGIRFADYINHHHPIPILFLTNSKDKISFIAAKKQKPYSYLLKPVNPFEIRFAIELAIEKYVDQIGQLTTKDEATLQIDNTLLIKKGNVLVKVAIDDIYYVESDDKYCYIYTNDARFLVQKSLKSFSETLPQNFVSIHRKYVVNTNQILSVHTNDYTVILKNNKDIPVSQRHRKVLLELFTIIK</sequence>
<dbReference type="InterPro" id="IPR007492">
    <property type="entry name" value="LytTR_DNA-bd_dom"/>
</dbReference>
<dbReference type="Gene3D" id="3.40.50.2300">
    <property type="match status" value="1"/>
</dbReference>
<protein>
    <submittedName>
        <fullName evidence="4">Response regulator transcription factor</fullName>
    </submittedName>
</protein>
<organism evidence="4 5">
    <name type="scientific">Kordia aestuariivivens</name>
    <dbReference type="NCBI Taxonomy" id="2759037"/>
    <lineage>
        <taxon>Bacteria</taxon>
        <taxon>Pseudomonadati</taxon>
        <taxon>Bacteroidota</taxon>
        <taxon>Flavobacteriia</taxon>
        <taxon>Flavobacteriales</taxon>
        <taxon>Flavobacteriaceae</taxon>
        <taxon>Kordia</taxon>
    </lineage>
</organism>
<gene>
    <name evidence="4" type="ORF">H2O64_17515</name>
</gene>
<reference evidence="4 5" key="1">
    <citation type="submission" date="2020-07" db="EMBL/GenBank/DDBJ databases">
        <title>Description of Kordia aestuariivivens sp. nov., isolated from a tidal flat.</title>
        <authorList>
            <person name="Park S."/>
            <person name="Yoon J.-H."/>
        </authorList>
    </citation>
    <scope>NUCLEOTIDE SEQUENCE [LARGE SCALE GENOMIC DNA]</scope>
    <source>
        <strain evidence="4 5">YSTF-M3</strain>
    </source>
</reference>
<feature type="domain" description="Response regulatory" evidence="2">
    <location>
        <begin position="5"/>
        <end position="119"/>
    </location>
</feature>
<proteinExistence type="predicted"/>
<dbReference type="Pfam" id="PF00072">
    <property type="entry name" value="Response_reg"/>
    <property type="match status" value="1"/>
</dbReference>
<keyword evidence="1" id="KW-0597">Phosphoprotein</keyword>
<feature type="domain" description="HTH LytTR-type" evidence="3">
    <location>
        <begin position="143"/>
        <end position="243"/>
    </location>
</feature>
<dbReference type="SMART" id="SM00448">
    <property type="entry name" value="REC"/>
    <property type="match status" value="1"/>
</dbReference>
<dbReference type="InterPro" id="IPR001789">
    <property type="entry name" value="Sig_transdc_resp-reg_receiver"/>
</dbReference>
<dbReference type="InterPro" id="IPR046947">
    <property type="entry name" value="LytR-like"/>
</dbReference>
<accession>A0ABR7QD38</accession>
<dbReference type="PANTHER" id="PTHR37299">
    <property type="entry name" value="TRANSCRIPTIONAL REGULATOR-RELATED"/>
    <property type="match status" value="1"/>
</dbReference>